<evidence type="ECO:0000256" key="1">
    <source>
        <dbReference type="SAM" id="MobiDB-lite"/>
    </source>
</evidence>
<feature type="compositionally biased region" description="Low complexity" evidence="1">
    <location>
        <begin position="194"/>
        <end position="208"/>
    </location>
</feature>
<dbReference type="AlphaFoldDB" id="A0AAD4PLQ5"/>
<feature type="region of interest" description="Disordered" evidence="1">
    <location>
        <begin position="314"/>
        <end position="334"/>
    </location>
</feature>
<accession>A0AAD4PLQ5</accession>
<protein>
    <submittedName>
        <fullName evidence="2">Uncharacterized protein</fullName>
    </submittedName>
</protein>
<dbReference type="Proteomes" id="UP001200034">
    <property type="component" value="Unassembled WGS sequence"/>
</dbReference>
<evidence type="ECO:0000313" key="3">
    <source>
        <dbReference type="Proteomes" id="UP001200034"/>
    </source>
</evidence>
<organism evidence="2 3">
    <name type="scientific">Drosophila rubida</name>
    <dbReference type="NCBI Taxonomy" id="30044"/>
    <lineage>
        <taxon>Eukaryota</taxon>
        <taxon>Metazoa</taxon>
        <taxon>Ecdysozoa</taxon>
        <taxon>Arthropoda</taxon>
        <taxon>Hexapoda</taxon>
        <taxon>Insecta</taxon>
        <taxon>Pterygota</taxon>
        <taxon>Neoptera</taxon>
        <taxon>Endopterygota</taxon>
        <taxon>Diptera</taxon>
        <taxon>Brachycera</taxon>
        <taxon>Muscomorpha</taxon>
        <taxon>Ephydroidea</taxon>
        <taxon>Drosophilidae</taxon>
        <taxon>Drosophila</taxon>
    </lineage>
</organism>
<comment type="caution">
    <text evidence="2">The sequence shown here is derived from an EMBL/GenBank/DDBJ whole genome shotgun (WGS) entry which is preliminary data.</text>
</comment>
<feature type="region of interest" description="Disordered" evidence="1">
    <location>
        <begin position="54"/>
        <end position="125"/>
    </location>
</feature>
<feature type="compositionally biased region" description="Low complexity" evidence="1">
    <location>
        <begin position="65"/>
        <end position="94"/>
    </location>
</feature>
<reference evidence="2" key="1">
    <citation type="journal article" date="2021" name="Mol. Ecol. Resour.">
        <title>Phylogenomic analyses of the genus Drosophila reveals genomic signals of climate adaptation.</title>
        <authorList>
            <person name="Li F."/>
            <person name="Rane R.V."/>
            <person name="Luria V."/>
            <person name="Xiong Z."/>
            <person name="Chen J."/>
            <person name="Li Z."/>
            <person name="Catullo R.A."/>
            <person name="Griffin P.C."/>
            <person name="Schiffer M."/>
            <person name="Pearce S."/>
            <person name="Lee S.F."/>
            <person name="McElroy K."/>
            <person name="Stocker A."/>
            <person name="Shirriffs J."/>
            <person name="Cockerell F."/>
            <person name="Coppin C."/>
            <person name="Sgro C.M."/>
            <person name="Karger A."/>
            <person name="Cain J.W."/>
            <person name="Weber J.A."/>
            <person name="Santpere G."/>
            <person name="Kirschner M.W."/>
            <person name="Hoffmann A.A."/>
            <person name="Oakeshott J.G."/>
            <person name="Zhang G."/>
        </authorList>
    </citation>
    <scope>NUCLEOTIDE SEQUENCE</scope>
    <source>
        <strain evidence="2">BGI-SZ-2011g</strain>
    </source>
</reference>
<dbReference type="EMBL" id="JAJJHW010002585">
    <property type="protein sequence ID" value="KAH8371406.1"/>
    <property type="molecule type" value="Genomic_DNA"/>
</dbReference>
<feature type="compositionally biased region" description="Basic residues" evidence="1">
    <location>
        <begin position="105"/>
        <end position="116"/>
    </location>
</feature>
<feature type="region of interest" description="Disordered" evidence="1">
    <location>
        <begin position="183"/>
        <end position="231"/>
    </location>
</feature>
<name>A0AAD4PLQ5_9MUSC</name>
<keyword evidence="3" id="KW-1185">Reference proteome</keyword>
<proteinExistence type="predicted"/>
<evidence type="ECO:0000313" key="2">
    <source>
        <dbReference type="EMBL" id="KAH8371406.1"/>
    </source>
</evidence>
<sequence length="334" mass="36049">MLVSGADDVVKDIKQQSDELGKRYGSIFVEAPRASRRRSFYNFFLRHQDAVDDSLTSPSVHRKTAINTNNTTSTSTSSTSASASASASAGATINVDQQQAAVTPTRKRASSFIRKKPPLERGLSAQSALRVNKNAFVSDGPAPEVIVTKPSPEQQTHPLAHGHSLSLRPDNATLVHVLVHRESEEYKEEDDECSQSSHVSHSTSNSNGNGNGNGNSQEKPKPPQIRITTGSSESAMDTCLMPTVQIMVDSPKEPPRGDFSMESGFTNAPLTPAIDVDAPIDVNVQGDTSQVFYDYNPESNIVHATDMVVAVEEGQQQVHPNAAEASGRIEDQQR</sequence>
<feature type="region of interest" description="Disordered" evidence="1">
    <location>
        <begin position="142"/>
        <end position="168"/>
    </location>
</feature>
<gene>
    <name evidence="2" type="ORF">KR093_007198</name>
</gene>